<name>A0A9K3KTQ9_9STRA</name>
<dbReference type="EMBL" id="JAGRRH010000019">
    <property type="protein sequence ID" value="KAG7349417.1"/>
    <property type="molecule type" value="Genomic_DNA"/>
</dbReference>
<evidence type="ECO:0000313" key="2">
    <source>
        <dbReference type="EMBL" id="KAG7349417.1"/>
    </source>
</evidence>
<feature type="compositionally biased region" description="Basic and acidic residues" evidence="1">
    <location>
        <begin position="32"/>
        <end position="41"/>
    </location>
</feature>
<evidence type="ECO:0000256" key="1">
    <source>
        <dbReference type="SAM" id="MobiDB-lite"/>
    </source>
</evidence>
<reference evidence="2" key="1">
    <citation type="journal article" date="2021" name="Sci. Rep.">
        <title>Diploid genomic architecture of Nitzschia inconspicua, an elite biomass production diatom.</title>
        <authorList>
            <person name="Oliver A."/>
            <person name="Podell S."/>
            <person name="Pinowska A."/>
            <person name="Traller J.C."/>
            <person name="Smith S.R."/>
            <person name="McClure R."/>
            <person name="Beliaev A."/>
            <person name="Bohutskyi P."/>
            <person name="Hill E.A."/>
            <person name="Rabines A."/>
            <person name="Zheng H."/>
            <person name="Allen L.Z."/>
            <person name="Kuo A."/>
            <person name="Grigoriev I.V."/>
            <person name="Allen A.E."/>
            <person name="Hazlebeck D."/>
            <person name="Allen E.E."/>
        </authorList>
    </citation>
    <scope>NUCLEOTIDE SEQUENCE</scope>
    <source>
        <strain evidence="2">Hildebrandi</strain>
    </source>
</reference>
<feature type="compositionally biased region" description="Polar residues" evidence="1">
    <location>
        <begin position="8"/>
        <end position="27"/>
    </location>
</feature>
<feature type="region of interest" description="Disordered" evidence="1">
    <location>
        <begin position="625"/>
        <end position="654"/>
    </location>
</feature>
<comment type="caution">
    <text evidence="2">The sequence shown here is derived from an EMBL/GenBank/DDBJ whole genome shotgun (WGS) entry which is preliminary data.</text>
</comment>
<sequence>MKVVNLKQRLSSFGRSTSVDSSAGSETSSQDGSHHSDDDSTHFGSGSVKSSSSSKKGDLPPPVLVYHESARSIVFRDHVRRACDVAEEQQARLQGIHGATRHQSFLSDRPMESPKVSRRLRSLSEHYVHEDPMLSSELTEMSNLFGAPDSFTDSIRSLSSVEIQGFQPHVVPLPQLKLGYKDEFEPLLKAPESQQEQYWTEEEKLVVDLLQNQRAVVKTIKNSEWTSFLHRFKCPQSKKGKYPSNKDDIGPHGERFPFNSFVTPTSLLPAGGKKMRCYGAPATYTTGVVFALPIFDSDQSEEEAAKQTGTWSWPSGYSAKTEFNVNARGELINGREEALVSHSKLRQFNKDYLNKTDYIVAGRLVNADQIKTVPYNEVFLRVGGLGRVGPDGKMIDGSERSFDQGSGLPIALFVRTATYGHLISLLRTRARLLHIFGEKHVKGLPLLMITPELGVRVLTENLQHKLLKTAARQLNPFQNSVIAHKTKIDDTDPTSMETKLEELLDLDEKIRETLTPEECARICGGFGATDDSIAQVLRDAMVQDKQHMENGDMDGAHELQDIVNEGLASAVRASDFYTSRQLLILYSLVASEGHQMEVSQGSPSKSLVRRKSSLDTEAMLVQKADGTPLTLSEVKKSMAPPPPPPPLDTDRLRSATNSDGLLAVLGAAQILKSMQDGSAKKRTEESFLAVEEWVEQGEQNMAFRLASWRDQRAAQGDLEIAVDRDSSFMAFVSNKAISNRKNFASQLRQAVEQTAFNDMRFLTAIYEIVNRMHSPCLRLELLQYVLGLDNRYSVAHVKRAVELAATCLSISHSAQPPDVVTNKVVTP</sequence>
<feature type="compositionally biased region" description="Low complexity" evidence="1">
    <location>
        <begin position="42"/>
        <end position="54"/>
    </location>
</feature>
<organism evidence="2 3">
    <name type="scientific">Nitzschia inconspicua</name>
    <dbReference type="NCBI Taxonomy" id="303405"/>
    <lineage>
        <taxon>Eukaryota</taxon>
        <taxon>Sar</taxon>
        <taxon>Stramenopiles</taxon>
        <taxon>Ochrophyta</taxon>
        <taxon>Bacillariophyta</taxon>
        <taxon>Bacillariophyceae</taxon>
        <taxon>Bacillariophycidae</taxon>
        <taxon>Bacillariales</taxon>
        <taxon>Bacillariaceae</taxon>
        <taxon>Nitzschia</taxon>
    </lineage>
</organism>
<dbReference type="AlphaFoldDB" id="A0A9K3KTQ9"/>
<proteinExistence type="predicted"/>
<reference evidence="2" key="2">
    <citation type="submission" date="2021-04" db="EMBL/GenBank/DDBJ databases">
        <authorList>
            <person name="Podell S."/>
        </authorList>
    </citation>
    <scope>NUCLEOTIDE SEQUENCE</scope>
    <source>
        <strain evidence="2">Hildebrandi</strain>
    </source>
</reference>
<feature type="region of interest" description="Disordered" evidence="1">
    <location>
        <begin position="1"/>
        <end position="63"/>
    </location>
</feature>
<gene>
    <name evidence="2" type="ORF">IV203_012014</name>
</gene>
<dbReference type="Proteomes" id="UP000693970">
    <property type="component" value="Unassembled WGS sequence"/>
</dbReference>
<protein>
    <submittedName>
        <fullName evidence="2">Uncharacterized protein</fullName>
    </submittedName>
</protein>
<evidence type="ECO:0000313" key="3">
    <source>
        <dbReference type="Proteomes" id="UP000693970"/>
    </source>
</evidence>
<dbReference type="OrthoDB" id="193078at2759"/>
<keyword evidence="3" id="KW-1185">Reference proteome</keyword>
<accession>A0A9K3KTQ9</accession>